<accession>A0A1C3VS61</accession>
<evidence type="ECO:0000313" key="2">
    <source>
        <dbReference type="EMBL" id="SCB30415.1"/>
    </source>
</evidence>
<organism evidence="2 3">
    <name type="scientific">Rhizobium lusitanum</name>
    <dbReference type="NCBI Taxonomy" id="293958"/>
    <lineage>
        <taxon>Bacteria</taxon>
        <taxon>Pseudomonadati</taxon>
        <taxon>Pseudomonadota</taxon>
        <taxon>Alphaproteobacteria</taxon>
        <taxon>Hyphomicrobiales</taxon>
        <taxon>Rhizobiaceae</taxon>
        <taxon>Rhizobium/Agrobacterium group</taxon>
        <taxon>Rhizobium</taxon>
    </lineage>
</organism>
<dbReference type="AlphaFoldDB" id="A0A1C3VS61"/>
<dbReference type="EMBL" id="FMAF01000006">
    <property type="protein sequence ID" value="SCB30415.1"/>
    <property type="molecule type" value="Genomic_DNA"/>
</dbReference>
<protein>
    <submittedName>
        <fullName evidence="2">Uncharacterized protein</fullName>
    </submittedName>
</protein>
<sequence length="207" mass="23187">MASKAARLKAKRSIRATSRAGRPPKENVDRYPSGKIKPSETEREVKSVVIEARRRLLGANMNVESPYAGYTLGRIFLDGAIREEHRQAGDEYAESMARYYRLVGVPFPSARAQSLFSIGGHAGETTIEFAARARAASNKMMELERILLCCVDGPQVKQTVFNVCIMDYDHLRGMPKQQMLWLRRGLIALMEHKGLRDSSKSVTTEIA</sequence>
<dbReference type="Proteomes" id="UP000199205">
    <property type="component" value="Unassembled WGS sequence"/>
</dbReference>
<feature type="compositionally biased region" description="Basic residues" evidence="1">
    <location>
        <begin position="1"/>
        <end position="14"/>
    </location>
</feature>
<evidence type="ECO:0000313" key="3">
    <source>
        <dbReference type="Proteomes" id="UP000199205"/>
    </source>
</evidence>
<reference evidence="3" key="1">
    <citation type="submission" date="2016-08" db="EMBL/GenBank/DDBJ databases">
        <authorList>
            <person name="Varghese N."/>
            <person name="Submissions Spin"/>
        </authorList>
    </citation>
    <scope>NUCLEOTIDE SEQUENCE [LARGE SCALE GENOMIC DNA]</scope>
    <source>
        <strain evidence="3">P1-7</strain>
    </source>
</reference>
<dbReference type="OrthoDB" id="8277033at2"/>
<name>A0A1C3VS61_9HYPH</name>
<proteinExistence type="predicted"/>
<gene>
    <name evidence="2" type="ORF">GA0061101_106106</name>
</gene>
<feature type="region of interest" description="Disordered" evidence="1">
    <location>
        <begin position="1"/>
        <end position="42"/>
    </location>
</feature>
<dbReference type="RefSeq" id="WP_092574004.1">
    <property type="nucleotide sequence ID" value="NZ_FMAF01000006.1"/>
</dbReference>
<evidence type="ECO:0000256" key="1">
    <source>
        <dbReference type="SAM" id="MobiDB-lite"/>
    </source>
</evidence>